<sequence>MSPVVTSLTSESLSVPGLPSNTHLIRKVQRARKGGLQVTHLKHLLHIHRGNIVKLRPSTDNFLTAAQWIVQEQPALKINWTYVVHGCGASTGVDIKMHELYGRGIIVLPDEIDKNTLSRPSSPLSPLPSTPGRSFDLWTGTESEFDADLHDHNGNFSGLDAAADVKLNDPKVVVISTVDPEDHIVKRFHLSDLIDITRYRGHLLDPEEAVDEEGNIDWDVVTLNDLDPNSLITICLLTRPLIEKVIVNDALFNDVYWTFAGLATGHVYGPLCTYHSDDSPSFQWHDTVKDEHSIPSSGSANALRVVLILKAYHRPSGSAPATVGRARINALIVELLAKGYGQQEAVVNMQTVHADLAQKTKLRSPKCLKDLGKTPGTLHREIAGKVITKAHIATLIGCGVAWITDCLNCATTVAHHQAAHQDLRLFLEQDAPLYGIRSFADAVEKLRNPKD</sequence>
<protein>
    <submittedName>
        <fullName evidence="1">Uncharacterized protein</fullName>
    </submittedName>
</protein>
<comment type="caution">
    <text evidence="1">The sequence shown here is derived from an EMBL/GenBank/DDBJ whole genome shotgun (WGS) entry which is preliminary data.</text>
</comment>
<evidence type="ECO:0000313" key="1">
    <source>
        <dbReference type="EMBL" id="KAJ7339815.1"/>
    </source>
</evidence>
<gene>
    <name evidence="1" type="ORF">DFH08DRAFT_812198</name>
</gene>
<organism evidence="1 2">
    <name type="scientific">Mycena albidolilacea</name>
    <dbReference type="NCBI Taxonomy" id="1033008"/>
    <lineage>
        <taxon>Eukaryota</taxon>
        <taxon>Fungi</taxon>
        <taxon>Dikarya</taxon>
        <taxon>Basidiomycota</taxon>
        <taxon>Agaricomycotina</taxon>
        <taxon>Agaricomycetes</taxon>
        <taxon>Agaricomycetidae</taxon>
        <taxon>Agaricales</taxon>
        <taxon>Marasmiineae</taxon>
        <taxon>Mycenaceae</taxon>
        <taxon>Mycena</taxon>
    </lineage>
</organism>
<name>A0AAD7EMD2_9AGAR</name>
<dbReference type="AlphaFoldDB" id="A0AAD7EMD2"/>
<accession>A0AAD7EMD2</accession>
<keyword evidence="2" id="KW-1185">Reference proteome</keyword>
<proteinExistence type="predicted"/>
<dbReference type="Proteomes" id="UP001218218">
    <property type="component" value="Unassembled WGS sequence"/>
</dbReference>
<dbReference type="EMBL" id="JARIHO010000027">
    <property type="protein sequence ID" value="KAJ7339815.1"/>
    <property type="molecule type" value="Genomic_DNA"/>
</dbReference>
<reference evidence="1" key="1">
    <citation type="submission" date="2023-03" db="EMBL/GenBank/DDBJ databases">
        <title>Massive genome expansion in bonnet fungi (Mycena s.s.) driven by repeated elements and novel gene families across ecological guilds.</title>
        <authorList>
            <consortium name="Lawrence Berkeley National Laboratory"/>
            <person name="Harder C.B."/>
            <person name="Miyauchi S."/>
            <person name="Viragh M."/>
            <person name="Kuo A."/>
            <person name="Thoen E."/>
            <person name="Andreopoulos B."/>
            <person name="Lu D."/>
            <person name="Skrede I."/>
            <person name="Drula E."/>
            <person name="Henrissat B."/>
            <person name="Morin E."/>
            <person name="Kohler A."/>
            <person name="Barry K."/>
            <person name="LaButti K."/>
            <person name="Morin E."/>
            <person name="Salamov A."/>
            <person name="Lipzen A."/>
            <person name="Mereny Z."/>
            <person name="Hegedus B."/>
            <person name="Baldrian P."/>
            <person name="Stursova M."/>
            <person name="Weitz H."/>
            <person name="Taylor A."/>
            <person name="Grigoriev I.V."/>
            <person name="Nagy L.G."/>
            <person name="Martin F."/>
            <person name="Kauserud H."/>
        </authorList>
    </citation>
    <scope>NUCLEOTIDE SEQUENCE</scope>
    <source>
        <strain evidence="1">CBHHK002</strain>
    </source>
</reference>
<evidence type="ECO:0000313" key="2">
    <source>
        <dbReference type="Proteomes" id="UP001218218"/>
    </source>
</evidence>